<dbReference type="EMBL" id="MCFG01000395">
    <property type="protein sequence ID" value="ORX72551.1"/>
    <property type="molecule type" value="Genomic_DNA"/>
</dbReference>
<name>A0A1Y1WG75_9FUNG</name>
<accession>A0A1Y1WG75</accession>
<feature type="coiled-coil region" evidence="1">
    <location>
        <begin position="122"/>
        <end position="153"/>
    </location>
</feature>
<dbReference type="InterPro" id="IPR039491">
    <property type="entry name" value="REX1-B"/>
</dbReference>
<organism evidence="2 3">
    <name type="scientific">Anaeromyces robustus</name>
    <dbReference type="NCBI Taxonomy" id="1754192"/>
    <lineage>
        <taxon>Eukaryota</taxon>
        <taxon>Fungi</taxon>
        <taxon>Fungi incertae sedis</taxon>
        <taxon>Chytridiomycota</taxon>
        <taxon>Chytridiomycota incertae sedis</taxon>
        <taxon>Neocallimastigomycetes</taxon>
        <taxon>Neocallimastigales</taxon>
        <taxon>Neocallimastigaceae</taxon>
        <taxon>Anaeromyces</taxon>
    </lineage>
</organism>
<keyword evidence="1" id="KW-0175">Coiled coil</keyword>
<keyword evidence="3" id="KW-1185">Reference proteome</keyword>
<gene>
    <name evidence="2" type="ORF">BCR32DRAFT_297230</name>
</gene>
<dbReference type="PANTHER" id="PTHR28309">
    <property type="entry name" value="REQUIRED FOR EXCISION 1-B DOMAIN-CONTAINING PROTEIN"/>
    <property type="match status" value="1"/>
</dbReference>
<protein>
    <submittedName>
        <fullName evidence="2">Uncharacterized protein</fullName>
    </submittedName>
</protein>
<comment type="caution">
    <text evidence="2">The sequence shown here is derived from an EMBL/GenBank/DDBJ whole genome shotgun (WGS) entry which is preliminary data.</text>
</comment>
<proteinExistence type="predicted"/>
<dbReference type="PANTHER" id="PTHR28309:SF1">
    <property type="entry name" value="REQUIRED FOR EXCISION 1-B DOMAIN-CONTAINING PROTEIN"/>
    <property type="match status" value="1"/>
</dbReference>
<dbReference type="Pfam" id="PF14966">
    <property type="entry name" value="DNA_repr_REX1B"/>
    <property type="match status" value="1"/>
</dbReference>
<reference evidence="2 3" key="2">
    <citation type="submission" date="2016-08" db="EMBL/GenBank/DDBJ databases">
        <title>Pervasive Adenine N6-methylation of Active Genes in Fungi.</title>
        <authorList>
            <consortium name="DOE Joint Genome Institute"/>
            <person name="Mondo S.J."/>
            <person name="Dannebaum R.O."/>
            <person name="Kuo R.C."/>
            <person name="Labutti K."/>
            <person name="Haridas S."/>
            <person name="Kuo A."/>
            <person name="Salamov A."/>
            <person name="Ahrendt S.R."/>
            <person name="Lipzen A."/>
            <person name="Sullivan W."/>
            <person name="Andreopoulos W.B."/>
            <person name="Clum A."/>
            <person name="Lindquist E."/>
            <person name="Daum C."/>
            <person name="Ramamoorthy G.K."/>
            <person name="Gryganskyi A."/>
            <person name="Culley D."/>
            <person name="Magnuson J.K."/>
            <person name="James T.Y."/>
            <person name="O'Malley M.A."/>
            <person name="Stajich J.E."/>
            <person name="Spatafora J.W."/>
            <person name="Visel A."/>
            <person name="Grigoriev I.V."/>
        </authorList>
    </citation>
    <scope>NUCLEOTIDE SEQUENCE [LARGE SCALE GENOMIC DNA]</scope>
    <source>
        <strain evidence="2 3">S4</strain>
    </source>
</reference>
<dbReference type="Proteomes" id="UP000193944">
    <property type="component" value="Unassembled WGS sequence"/>
</dbReference>
<evidence type="ECO:0000313" key="3">
    <source>
        <dbReference type="Proteomes" id="UP000193944"/>
    </source>
</evidence>
<dbReference type="AlphaFoldDB" id="A0A1Y1WG75"/>
<evidence type="ECO:0000256" key="1">
    <source>
        <dbReference type="SAM" id="Coils"/>
    </source>
</evidence>
<evidence type="ECO:0000313" key="2">
    <source>
        <dbReference type="EMBL" id="ORX72551.1"/>
    </source>
</evidence>
<reference evidence="2 3" key="1">
    <citation type="submission" date="2016-08" db="EMBL/GenBank/DDBJ databases">
        <title>A Parts List for Fungal Cellulosomes Revealed by Comparative Genomics.</title>
        <authorList>
            <consortium name="DOE Joint Genome Institute"/>
            <person name="Haitjema C.H."/>
            <person name="Gilmore S.P."/>
            <person name="Henske J.K."/>
            <person name="Solomon K.V."/>
            <person name="De Groot R."/>
            <person name="Kuo A."/>
            <person name="Mondo S.J."/>
            <person name="Salamov A.A."/>
            <person name="Labutti K."/>
            <person name="Zhao Z."/>
            <person name="Chiniquy J."/>
            <person name="Barry K."/>
            <person name="Brewer H.M."/>
            <person name="Purvine S.O."/>
            <person name="Wright A.T."/>
            <person name="Boxma B."/>
            <person name="Van Alen T."/>
            <person name="Hackstein J.H."/>
            <person name="Baker S.E."/>
            <person name="Grigoriev I.V."/>
            <person name="O'Malley M.A."/>
        </authorList>
    </citation>
    <scope>NUCLEOTIDE SEQUENCE [LARGE SCALE GENOMIC DNA]</scope>
    <source>
        <strain evidence="2 3">S4</strain>
    </source>
</reference>
<dbReference type="OrthoDB" id="434723at2759"/>
<sequence>MLKNEDALMEIDNNDNTLLELLKNVKSLQEQRVMIYKSFEKSYEAYITKMFSAKDYQISCEMVTEGFKQIMNEIDNIAKKIEQDYHNEGVASLIKKLQELEREKLKSTVAFQMKSYETLFGQKDLSDDVDEAKENLDRLIEEINEVNVEISSEIASLVL</sequence>